<dbReference type="STRING" id="28092.WM40_05605"/>
<dbReference type="SUPFAM" id="SSF158634">
    <property type="entry name" value="RPA2825-like"/>
    <property type="match status" value="1"/>
</dbReference>
<feature type="region of interest" description="Disordered" evidence="1">
    <location>
        <begin position="14"/>
        <end position="39"/>
    </location>
</feature>
<sequence>MGLFDTLTSKLFGTAHAKGPDASRNPAPSGEAPSAETDPMVLLRERASKHPEKLDWEHSIVDLMKLVGMDSSLDARTKMADELKYSGDKADSAAMNVWLHKQVLESIAKRGSI</sequence>
<evidence type="ECO:0000313" key="3">
    <source>
        <dbReference type="EMBL" id="KKB64400.1"/>
    </source>
</evidence>
<gene>
    <name evidence="3" type="ORF">WM40_05605</name>
</gene>
<keyword evidence="4" id="KW-1185">Reference proteome</keyword>
<dbReference type="RefSeq" id="WP_024905688.1">
    <property type="nucleotide sequence ID" value="NZ_CADFGU010000008.1"/>
</dbReference>
<dbReference type="PATRIC" id="fig|28092.6.peg.1335"/>
<feature type="domain" description="DUF3597" evidence="2">
    <location>
        <begin position="4"/>
        <end position="111"/>
    </location>
</feature>
<evidence type="ECO:0000256" key="1">
    <source>
        <dbReference type="SAM" id="MobiDB-lite"/>
    </source>
</evidence>
<dbReference type="InterPro" id="IPR022016">
    <property type="entry name" value="DUF3597"/>
</dbReference>
<dbReference type="Proteomes" id="UP000033618">
    <property type="component" value="Unassembled WGS sequence"/>
</dbReference>
<protein>
    <recommendedName>
        <fullName evidence="2">DUF3597 domain-containing protein</fullName>
    </recommendedName>
</protein>
<comment type="caution">
    <text evidence="3">The sequence shown here is derived from an EMBL/GenBank/DDBJ whole genome shotgun (WGS) entry which is preliminary data.</text>
</comment>
<accession>A0A0F5K373</accession>
<evidence type="ECO:0000313" key="4">
    <source>
        <dbReference type="Proteomes" id="UP000033618"/>
    </source>
</evidence>
<organism evidence="3 4">
    <name type="scientific">Robbsia andropogonis</name>
    <dbReference type="NCBI Taxonomy" id="28092"/>
    <lineage>
        <taxon>Bacteria</taxon>
        <taxon>Pseudomonadati</taxon>
        <taxon>Pseudomonadota</taxon>
        <taxon>Betaproteobacteria</taxon>
        <taxon>Burkholderiales</taxon>
        <taxon>Burkholderiaceae</taxon>
        <taxon>Robbsia</taxon>
    </lineage>
</organism>
<dbReference type="Pfam" id="PF12200">
    <property type="entry name" value="DUF3597"/>
    <property type="match status" value="1"/>
</dbReference>
<dbReference type="OrthoDB" id="5524840at2"/>
<name>A0A0F5K373_9BURK</name>
<dbReference type="EMBL" id="LAQU01000004">
    <property type="protein sequence ID" value="KKB64400.1"/>
    <property type="molecule type" value="Genomic_DNA"/>
</dbReference>
<dbReference type="AlphaFoldDB" id="A0A0F5K373"/>
<evidence type="ECO:0000259" key="2">
    <source>
        <dbReference type="Pfam" id="PF12200"/>
    </source>
</evidence>
<reference evidence="3 4" key="1">
    <citation type="submission" date="2015-03" db="EMBL/GenBank/DDBJ databases">
        <title>Draft Genome Sequence of Burkholderia andropogonis type strain ICMP2807, isolated from Sorghum bicolor.</title>
        <authorList>
            <person name="Lopes-Santos L."/>
            <person name="Castro D.B."/>
            <person name="Ottoboni L.M."/>
            <person name="Park D."/>
            <person name="Weirc B.S."/>
            <person name="Destefano S.A."/>
        </authorList>
    </citation>
    <scope>NUCLEOTIDE SEQUENCE [LARGE SCALE GENOMIC DNA]</scope>
    <source>
        <strain evidence="3 4">ICMP2807</strain>
    </source>
</reference>
<proteinExistence type="predicted"/>